<comment type="similarity">
    <text evidence="3 8">Belongs to the peptidase M17 family.</text>
</comment>
<dbReference type="SUPFAM" id="SSF52949">
    <property type="entry name" value="Macro domain-like"/>
    <property type="match status" value="1"/>
</dbReference>
<feature type="active site" evidence="8">
    <location>
        <position position="353"/>
    </location>
</feature>
<keyword evidence="11" id="KW-1185">Reference proteome</keyword>
<feature type="binding site" evidence="8">
    <location>
        <position position="290"/>
    </location>
    <ligand>
        <name>Mn(2+)</name>
        <dbReference type="ChEBI" id="CHEBI:29035"/>
        <label>2</label>
    </ligand>
</feature>
<dbReference type="SUPFAM" id="SSF53187">
    <property type="entry name" value="Zn-dependent exopeptidases"/>
    <property type="match status" value="1"/>
</dbReference>
<name>A0A512HGI1_9HYPH</name>
<evidence type="ECO:0000256" key="8">
    <source>
        <dbReference type="HAMAP-Rule" id="MF_00181"/>
    </source>
</evidence>
<evidence type="ECO:0000256" key="6">
    <source>
        <dbReference type="ARBA" id="ARBA00022801"/>
    </source>
</evidence>
<evidence type="ECO:0000256" key="2">
    <source>
        <dbReference type="ARBA" id="ARBA00000967"/>
    </source>
</evidence>
<dbReference type="HAMAP" id="MF_00181">
    <property type="entry name" value="Cytosol_peptidase_M17"/>
    <property type="match status" value="1"/>
</dbReference>
<dbReference type="InterPro" id="IPR008283">
    <property type="entry name" value="Peptidase_M17_N"/>
</dbReference>
<evidence type="ECO:0000256" key="7">
    <source>
        <dbReference type="ARBA" id="ARBA00023211"/>
    </source>
</evidence>
<feature type="binding site" evidence="8">
    <location>
        <position position="351"/>
    </location>
    <ligand>
        <name>Mn(2+)</name>
        <dbReference type="ChEBI" id="CHEBI:29035"/>
        <label>2</label>
    </ligand>
</feature>
<dbReference type="CDD" id="cd00433">
    <property type="entry name" value="Peptidase_M17"/>
    <property type="match status" value="1"/>
</dbReference>
<dbReference type="PANTHER" id="PTHR11963">
    <property type="entry name" value="LEUCINE AMINOPEPTIDASE-RELATED"/>
    <property type="match status" value="1"/>
</dbReference>
<dbReference type="AlphaFoldDB" id="A0A512HGI1"/>
<keyword evidence="7 8" id="KW-0464">Manganese</keyword>
<feature type="binding site" evidence="8">
    <location>
        <position position="351"/>
    </location>
    <ligand>
        <name>Mn(2+)</name>
        <dbReference type="ChEBI" id="CHEBI:29035"/>
        <label>1</label>
    </ligand>
</feature>
<dbReference type="PANTHER" id="PTHR11963:SF23">
    <property type="entry name" value="CYTOSOL AMINOPEPTIDASE"/>
    <property type="match status" value="1"/>
</dbReference>
<dbReference type="Proteomes" id="UP000321717">
    <property type="component" value="Unassembled WGS sequence"/>
</dbReference>
<gene>
    <name evidence="8 10" type="primary">pepA</name>
    <name evidence="10" type="ORF">RNA01_14850</name>
</gene>
<keyword evidence="8" id="KW-0479">Metal-binding</keyword>
<dbReference type="InterPro" id="IPR023042">
    <property type="entry name" value="Peptidase_M17_leu_NH2_pept"/>
</dbReference>
<dbReference type="GO" id="GO:0070006">
    <property type="term" value="F:metalloaminopeptidase activity"/>
    <property type="evidence" value="ECO:0007669"/>
    <property type="project" value="InterPro"/>
</dbReference>
<dbReference type="Gene3D" id="3.40.220.10">
    <property type="entry name" value="Leucine Aminopeptidase, subunit E, domain 1"/>
    <property type="match status" value="1"/>
</dbReference>
<keyword evidence="5 8" id="KW-0645">Protease</keyword>
<dbReference type="OrthoDB" id="9809354at2"/>
<dbReference type="Pfam" id="PF02789">
    <property type="entry name" value="Peptidase_M17_N"/>
    <property type="match status" value="1"/>
</dbReference>
<dbReference type="GO" id="GO:0005737">
    <property type="term" value="C:cytoplasm"/>
    <property type="evidence" value="ECO:0007669"/>
    <property type="project" value="UniProtKB-SubCell"/>
</dbReference>
<feature type="domain" description="Cytosol aminopeptidase" evidence="9">
    <location>
        <begin position="347"/>
        <end position="354"/>
    </location>
</feature>
<dbReference type="EMBL" id="BJZP01000005">
    <property type="protein sequence ID" value="GEO84553.1"/>
    <property type="molecule type" value="Genomic_DNA"/>
</dbReference>
<evidence type="ECO:0000256" key="5">
    <source>
        <dbReference type="ARBA" id="ARBA00022670"/>
    </source>
</evidence>
<comment type="function">
    <text evidence="8">Presumably involved in the processing and regular turnover of intracellular proteins. Catalyzes the removal of unsubstituted N-terminal amino acids from various peptides.</text>
</comment>
<comment type="catalytic activity">
    <reaction evidence="1 8">
        <text>Release of an N-terminal amino acid, Xaa-|-Yaa-, in which Xaa is preferably Leu, but may be other amino acids including Pro although not Arg or Lys, and Yaa may be Pro. Amino acid amides and methyl esters are also readily hydrolyzed, but rates on arylamides are exceedingly low.</text>
        <dbReference type="EC" id="3.4.11.1"/>
    </reaction>
</comment>
<evidence type="ECO:0000256" key="1">
    <source>
        <dbReference type="ARBA" id="ARBA00000135"/>
    </source>
</evidence>
<comment type="caution">
    <text evidence="10">The sequence shown here is derived from an EMBL/GenBank/DDBJ whole genome shotgun (WGS) entry which is preliminary data.</text>
</comment>
<dbReference type="InterPro" id="IPR043472">
    <property type="entry name" value="Macro_dom-like"/>
</dbReference>
<keyword evidence="8" id="KW-0963">Cytoplasm</keyword>
<evidence type="ECO:0000313" key="10">
    <source>
        <dbReference type="EMBL" id="GEO84553.1"/>
    </source>
</evidence>
<comment type="cofactor">
    <cofactor evidence="8">
        <name>Mn(2+)</name>
        <dbReference type="ChEBI" id="CHEBI:29035"/>
    </cofactor>
    <text evidence="8">Binds 2 manganese ions per subunit.</text>
</comment>
<protein>
    <recommendedName>
        <fullName evidence="8">Probable cytosol aminopeptidase</fullName>
        <ecNumber evidence="8">3.4.11.1</ecNumber>
    </recommendedName>
    <alternativeName>
        <fullName evidence="8">Leucine aminopeptidase</fullName>
        <shortName evidence="8">LAP</shortName>
        <ecNumber evidence="8">3.4.11.10</ecNumber>
    </alternativeName>
    <alternativeName>
        <fullName evidence="8">Leucyl aminopeptidase</fullName>
    </alternativeName>
</protein>
<feature type="binding site" evidence="8">
    <location>
        <position position="272"/>
    </location>
    <ligand>
        <name>Mn(2+)</name>
        <dbReference type="ChEBI" id="CHEBI:29035"/>
        <label>1</label>
    </ligand>
</feature>
<dbReference type="RefSeq" id="WP_147179323.1">
    <property type="nucleotide sequence ID" value="NZ_BJZP01000005.1"/>
</dbReference>
<accession>A0A512HGI1</accession>
<dbReference type="PRINTS" id="PR00481">
    <property type="entry name" value="LAMNOPPTDASE"/>
</dbReference>
<feature type="active site" evidence="8">
    <location>
        <position position="279"/>
    </location>
</feature>
<dbReference type="NCBIfam" id="NF002077">
    <property type="entry name" value="PRK00913.2-4"/>
    <property type="match status" value="1"/>
</dbReference>
<dbReference type="InterPro" id="IPR011356">
    <property type="entry name" value="Leucine_aapep/pepB"/>
</dbReference>
<feature type="binding site" evidence="8">
    <location>
        <position position="272"/>
    </location>
    <ligand>
        <name>Mn(2+)</name>
        <dbReference type="ChEBI" id="CHEBI:29035"/>
        <label>2</label>
    </ligand>
</feature>
<dbReference type="GO" id="GO:0006508">
    <property type="term" value="P:proteolysis"/>
    <property type="evidence" value="ECO:0007669"/>
    <property type="project" value="UniProtKB-KW"/>
</dbReference>
<keyword evidence="6 8" id="KW-0378">Hydrolase</keyword>
<dbReference type="PROSITE" id="PS00631">
    <property type="entry name" value="CYTOSOL_AP"/>
    <property type="match status" value="1"/>
</dbReference>
<organism evidence="10 11">
    <name type="scientific">Ciceribacter naphthalenivorans</name>
    <dbReference type="NCBI Taxonomy" id="1118451"/>
    <lineage>
        <taxon>Bacteria</taxon>
        <taxon>Pseudomonadati</taxon>
        <taxon>Pseudomonadota</taxon>
        <taxon>Alphaproteobacteria</taxon>
        <taxon>Hyphomicrobiales</taxon>
        <taxon>Rhizobiaceae</taxon>
        <taxon>Ciceribacter</taxon>
    </lineage>
</organism>
<evidence type="ECO:0000256" key="3">
    <source>
        <dbReference type="ARBA" id="ARBA00009528"/>
    </source>
</evidence>
<dbReference type="EC" id="3.4.11.10" evidence="8"/>
<feature type="binding site" evidence="8">
    <location>
        <position position="267"/>
    </location>
    <ligand>
        <name>Mn(2+)</name>
        <dbReference type="ChEBI" id="CHEBI:29035"/>
        <label>2</label>
    </ligand>
</feature>
<evidence type="ECO:0000256" key="4">
    <source>
        <dbReference type="ARBA" id="ARBA00022438"/>
    </source>
</evidence>
<dbReference type="NCBIfam" id="NF002075">
    <property type="entry name" value="PRK00913.2-2"/>
    <property type="match status" value="1"/>
</dbReference>
<comment type="catalytic activity">
    <reaction evidence="2 8">
        <text>Release of an N-terminal amino acid, preferentially leucine, but not glutamic or aspartic acids.</text>
        <dbReference type="EC" id="3.4.11.10"/>
    </reaction>
</comment>
<dbReference type="GO" id="GO:0030145">
    <property type="term" value="F:manganese ion binding"/>
    <property type="evidence" value="ECO:0007669"/>
    <property type="project" value="UniProtKB-UniRule"/>
</dbReference>
<reference evidence="10 11" key="1">
    <citation type="submission" date="2019-07" db="EMBL/GenBank/DDBJ databases">
        <title>Whole genome shotgun sequence of Rhizobium naphthalenivorans NBRC 107585.</title>
        <authorList>
            <person name="Hosoyama A."/>
            <person name="Uohara A."/>
            <person name="Ohji S."/>
            <person name="Ichikawa N."/>
        </authorList>
    </citation>
    <scope>NUCLEOTIDE SEQUENCE [LARGE SCALE GENOMIC DNA]</scope>
    <source>
        <strain evidence="10 11">NBRC 107585</strain>
    </source>
</reference>
<dbReference type="NCBIfam" id="NF002073">
    <property type="entry name" value="PRK00913.1-2"/>
    <property type="match status" value="1"/>
</dbReference>
<dbReference type="Pfam" id="PF00883">
    <property type="entry name" value="Peptidase_M17"/>
    <property type="match status" value="1"/>
</dbReference>
<comment type="subcellular location">
    <subcellularLocation>
        <location evidence="8">Cytoplasm</location>
    </subcellularLocation>
</comment>
<dbReference type="EC" id="3.4.11.1" evidence="8"/>
<proteinExistence type="inferred from homology"/>
<dbReference type="Gene3D" id="3.40.630.10">
    <property type="entry name" value="Zn peptidases"/>
    <property type="match status" value="1"/>
</dbReference>
<dbReference type="NCBIfam" id="NF002074">
    <property type="entry name" value="PRK00913.1-4"/>
    <property type="match status" value="1"/>
</dbReference>
<evidence type="ECO:0000313" key="11">
    <source>
        <dbReference type="Proteomes" id="UP000321717"/>
    </source>
</evidence>
<dbReference type="InterPro" id="IPR000819">
    <property type="entry name" value="Peptidase_M17_C"/>
</dbReference>
<evidence type="ECO:0000259" key="9">
    <source>
        <dbReference type="PROSITE" id="PS00631"/>
    </source>
</evidence>
<feature type="binding site" evidence="8">
    <location>
        <position position="349"/>
    </location>
    <ligand>
        <name>Mn(2+)</name>
        <dbReference type="ChEBI" id="CHEBI:29035"/>
        <label>1</label>
    </ligand>
</feature>
<dbReference type="NCBIfam" id="NF002083">
    <property type="entry name" value="PRK00913.3-5"/>
    <property type="match status" value="1"/>
</dbReference>
<sequence length="501" mass="52527">MTSKIDITFAKSHSVTGGVAVLLKSVEADLPSGIAEADPAGVYARAAKVGKFTGKAAATLDIVTPYGSQADRIVVLGLGKAEALSAHDWLKAGGKAAASLKGADKATIFLDVPDLEVSPKAAADFALGMLLRAYKFDTYKTKKKNDNTNGDDEANDKGTKVTIVTADAGAAKKAFADAEAVAEGVILARNLVNEPANVLGPEEFADTAKKLETLGVEVEILGEKDMKKLGMGALLGVAQGSVRPPRLVVMHWKGGKSKDKPIAFVGKGVVFDTGGISIKPAAGMEEMKGDMGGAAAVTGLMHTLAARKAKANVVGIIGLVENMPDGNAQRPGDIVTSMSGQTIEVINTDAEGRLVLADALWYCNDRFKPEFMVNLATLTGAVLVALGNLHAGLFSNDDGLSEKLLAAGLATNERLWRLPMGKDYDKMIDSKFADMKNSSGRHAGSITAAQFLKRFVKDTPWAHLDIAGTAMASPADEINQSWGSGFGVRLLDELVRANYEA</sequence>
<keyword evidence="4 8" id="KW-0031">Aminopeptidase</keyword>